<gene>
    <name evidence="1" type="ORF">IPOD504_LOCUS279</name>
</gene>
<accession>A0ABN8HJY2</accession>
<feature type="non-terminal residue" evidence="1">
    <location>
        <position position="1"/>
    </location>
</feature>
<dbReference type="EMBL" id="OW152813">
    <property type="protein sequence ID" value="CAH2034766.1"/>
    <property type="molecule type" value="Genomic_DNA"/>
</dbReference>
<sequence>MVSCGRSALSDGFPNQIGVGFSESTINFFEIEALRPSIASSALVMFVVHNRIGVTVCGDRDIPGTPVRGVLSHLDPYPGRCVSDENKTTPQIEG</sequence>
<protein>
    <submittedName>
        <fullName evidence="1">Uncharacterized protein</fullName>
    </submittedName>
</protein>
<name>A0ABN8HJY2_9NEOP</name>
<evidence type="ECO:0000313" key="2">
    <source>
        <dbReference type="Proteomes" id="UP000837857"/>
    </source>
</evidence>
<keyword evidence="2" id="KW-1185">Reference proteome</keyword>
<dbReference type="Proteomes" id="UP000837857">
    <property type="component" value="Chromosome 1"/>
</dbReference>
<proteinExistence type="predicted"/>
<reference evidence="1" key="1">
    <citation type="submission" date="2022-03" db="EMBL/GenBank/DDBJ databases">
        <authorList>
            <person name="Martin H S."/>
        </authorList>
    </citation>
    <scope>NUCLEOTIDE SEQUENCE</scope>
</reference>
<organism evidence="1 2">
    <name type="scientific">Iphiclides podalirius</name>
    <name type="common">scarce swallowtail</name>
    <dbReference type="NCBI Taxonomy" id="110791"/>
    <lineage>
        <taxon>Eukaryota</taxon>
        <taxon>Metazoa</taxon>
        <taxon>Ecdysozoa</taxon>
        <taxon>Arthropoda</taxon>
        <taxon>Hexapoda</taxon>
        <taxon>Insecta</taxon>
        <taxon>Pterygota</taxon>
        <taxon>Neoptera</taxon>
        <taxon>Endopterygota</taxon>
        <taxon>Lepidoptera</taxon>
        <taxon>Glossata</taxon>
        <taxon>Ditrysia</taxon>
        <taxon>Papilionoidea</taxon>
        <taxon>Papilionidae</taxon>
        <taxon>Papilioninae</taxon>
        <taxon>Iphiclides</taxon>
    </lineage>
</organism>
<evidence type="ECO:0000313" key="1">
    <source>
        <dbReference type="EMBL" id="CAH2034766.1"/>
    </source>
</evidence>